<evidence type="ECO:0000256" key="1">
    <source>
        <dbReference type="SAM" id="MobiDB-lite"/>
    </source>
</evidence>
<reference evidence="2" key="1">
    <citation type="journal article" date="2023" name="Insect Mol. Biol.">
        <title>Genome sequencing provides insights into the evolution of gene families encoding plant cell wall-degrading enzymes in longhorned beetles.</title>
        <authorList>
            <person name="Shin N.R."/>
            <person name="Okamura Y."/>
            <person name="Kirsch R."/>
            <person name="Pauchet Y."/>
        </authorList>
    </citation>
    <scope>NUCLEOTIDE SEQUENCE</scope>
    <source>
        <strain evidence="2">RBIC_L_NR</strain>
    </source>
</reference>
<dbReference type="Proteomes" id="UP001162156">
    <property type="component" value="Unassembled WGS sequence"/>
</dbReference>
<feature type="region of interest" description="Disordered" evidence="1">
    <location>
        <begin position="1"/>
        <end position="22"/>
    </location>
</feature>
<dbReference type="PANTHER" id="PTHR10773">
    <property type="entry name" value="DNA-DIRECTED RNA POLYMERASES I, II, AND III SUBUNIT RPABC2"/>
    <property type="match status" value="1"/>
</dbReference>
<dbReference type="EMBL" id="JANEYF010001093">
    <property type="protein sequence ID" value="KAJ8966051.1"/>
    <property type="molecule type" value="Genomic_DNA"/>
</dbReference>
<keyword evidence="3" id="KW-1185">Reference proteome</keyword>
<comment type="caution">
    <text evidence="2">The sequence shown here is derived from an EMBL/GenBank/DDBJ whole genome shotgun (WGS) entry which is preliminary data.</text>
</comment>
<dbReference type="PANTHER" id="PTHR10773:SF19">
    <property type="match status" value="1"/>
</dbReference>
<protein>
    <submittedName>
        <fullName evidence="2">Uncharacterized protein</fullName>
    </submittedName>
</protein>
<gene>
    <name evidence="2" type="ORF">NQ314_003759</name>
</gene>
<sequence>MTPKIDVPLRKRKRGPRKKFKDELSWKRNRKKLRNSGKEYINSKQKIVPVKQCNGSDCDCIKECQKQISFDQRYQIFFEFYALGDHNLQTSFLCGQIKLINKLRSTTATDSKRKYTRIYYLLSEHGVDVRVCKSFFKKTLQVSDGRLTRALRGKQIGQTPTKDRRG</sequence>
<name>A0AAV8ZLG6_9CUCU</name>
<evidence type="ECO:0000313" key="2">
    <source>
        <dbReference type="EMBL" id="KAJ8966051.1"/>
    </source>
</evidence>
<evidence type="ECO:0000313" key="3">
    <source>
        <dbReference type="Proteomes" id="UP001162156"/>
    </source>
</evidence>
<organism evidence="2 3">
    <name type="scientific">Rhamnusium bicolor</name>
    <dbReference type="NCBI Taxonomy" id="1586634"/>
    <lineage>
        <taxon>Eukaryota</taxon>
        <taxon>Metazoa</taxon>
        <taxon>Ecdysozoa</taxon>
        <taxon>Arthropoda</taxon>
        <taxon>Hexapoda</taxon>
        <taxon>Insecta</taxon>
        <taxon>Pterygota</taxon>
        <taxon>Neoptera</taxon>
        <taxon>Endopterygota</taxon>
        <taxon>Coleoptera</taxon>
        <taxon>Polyphaga</taxon>
        <taxon>Cucujiformia</taxon>
        <taxon>Chrysomeloidea</taxon>
        <taxon>Cerambycidae</taxon>
        <taxon>Lepturinae</taxon>
        <taxon>Rhagiini</taxon>
        <taxon>Rhamnusium</taxon>
    </lineage>
</organism>
<proteinExistence type="predicted"/>
<dbReference type="AlphaFoldDB" id="A0AAV8ZLG6"/>
<feature type="compositionally biased region" description="Basic residues" evidence="1">
    <location>
        <begin position="10"/>
        <end position="19"/>
    </location>
</feature>
<accession>A0AAV8ZLG6</accession>